<accession>A0A4Q9Q0G8</accession>
<evidence type="ECO:0000313" key="1">
    <source>
        <dbReference type="EMBL" id="TBU60647.1"/>
    </source>
</evidence>
<dbReference type="EMBL" id="ML145103">
    <property type="protein sequence ID" value="TBU60647.1"/>
    <property type="molecule type" value="Genomic_DNA"/>
</dbReference>
<protein>
    <submittedName>
        <fullName evidence="1">Uncharacterized protein</fullName>
    </submittedName>
</protein>
<sequence length="154" mass="16154">MRIPVVPRLVDGQAKLEGVTHAVVLPISFPRTQYCVLGEGIEVGANSHATSPPPYFDTSQNGSHNMAGSTTAASSFDELSSTCTNLLLPTMAGGNEEDCLSRTSFQRRTSVSTGAPLNGISVRLPSNVSYEAEAGDQPLGALTSTPLLQVLHVN</sequence>
<keyword evidence="2" id="KW-1185">Reference proteome</keyword>
<dbReference type="AlphaFoldDB" id="A0A4Q9Q0G8"/>
<dbReference type="Proteomes" id="UP000292082">
    <property type="component" value="Unassembled WGS sequence"/>
</dbReference>
<organism evidence="1 2">
    <name type="scientific">Dichomitus squalens</name>
    <dbReference type="NCBI Taxonomy" id="114155"/>
    <lineage>
        <taxon>Eukaryota</taxon>
        <taxon>Fungi</taxon>
        <taxon>Dikarya</taxon>
        <taxon>Basidiomycota</taxon>
        <taxon>Agaricomycotina</taxon>
        <taxon>Agaricomycetes</taxon>
        <taxon>Polyporales</taxon>
        <taxon>Polyporaceae</taxon>
        <taxon>Dichomitus</taxon>
    </lineage>
</organism>
<reference evidence="1 2" key="1">
    <citation type="submission" date="2019-01" db="EMBL/GenBank/DDBJ databases">
        <title>Draft genome sequences of three monokaryotic isolates of the white-rot basidiomycete fungus Dichomitus squalens.</title>
        <authorList>
            <consortium name="DOE Joint Genome Institute"/>
            <person name="Lopez S.C."/>
            <person name="Andreopoulos B."/>
            <person name="Pangilinan J."/>
            <person name="Lipzen A."/>
            <person name="Riley R."/>
            <person name="Ahrendt S."/>
            <person name="Ng V."/>
            <person name="Barry K."/>
            <person name="Daum C."/>
            <person name="Grigoriev I.V."/>
            <person name="Hilden K.S."/>
            <person name="Makela M.R."/>
            <person name="de Vries R.P."/>
        </authorList>
    </citation>
    <scope>NUCLEOTIDE SEQUENCE [LARGE SCALE GENOMIC DNA]</scope>
    <source>
        <strain evidence="1 2">CBS 464.89</strain>
    </source>
</reference>
<proteinExistence type="predicted"/>
<name>A0A4Q9Q0G8_9APHY</name>
<gene>
    <name evidence="1" type="ORF">BD310DRAFT_309277</name>
</gene>
<evidence type="ECO:0000313" key="2">
    <source>
        <dbReference type="Proteomes" id="UP000292082"/>
    </source>
</evidence>